<evidence type="ECO:0000256" key="5">
    <source>
        <dbReference type="ARBA" id="ARBA00022505"/>
    </source>
</evidence>
<dbReference type="Pfam" id="PF01568">
    <property type="entry name" value="Molydop_binding"/>
    <property type="match status" value="1"/>
</dbReference>
<dbReference type="NCBIfam" id="TIGR01701">
    <property type="entry name" value="Fdhalpha-like"/>
    <property type="match status" value="1"/>
</dbReference>
<dbReference type="RefSeq" id="WP_343967170.1">
    <property type="nucleotide sequence ID" value="NZ_BAAAGK010000055.1"/>
</dbReference>
<evidence type="ECO:0000313" key="12">
    <source>
        <dbReference type="EMBL" id="MFC7599956.1"/>
    </source>
</evidence>
<dbReference type="InterPro" id="IPR006657">
    <property type="entry name" value="MoPterin_dinucl-bd_dom"/>
</dbReference>
<evidence type="ECO:0000313" key="13">
    <source>
        <dbReference type="Proteomes" id="UP001596514"/>
    </source>
</evidence>
<dbReference type="CDD" id="cd02787">
    <property type="entry name" value="MopB_CT_ydeP"/>
    <property type="match status" value="1"/>
</dbReference>
<keyword evidence="6" id="KW-0479">Metal-binding</keyword>
<proteinExistence type="inferred from homology"/>
<dbReference type="CDD" id="cd02767">
    <property type="entry name" value="MopB_ydeP"/>
    <property type="match status" value="1"/>
</dbReference>
<gene>
    <name evidence="12" type="ORF">ACFQVD_07535</name>
</gene>
<evidence type="ECO:0000256" key="3">
    <source>
        <dbReference type="ARBA" id="ARBA00010312"/>
    </source>
</evidence>
<dbReference type="Gene3D" id="3.40.228.10">
    <property type="entry name" value="Dimethylsulfoxide Reductase, domain 2"/>
    <property type="match status" value="1"/>
</dbReference>
<protein>
    <submittedName>
        <fullName evidence="12">FdhF/YdeP family oxidoreductase</fullName>
    </submittedName>
</protein>
<comment type="cofactor">
    <cofactor evidence="2">
        <name>[4Fe-4S] cluster</name>
        <dbReference type="ChEBI" id="CHEBI:49883"/>
    </cofactor>
</comment>
<dbReference type="Gene3D" id="2.40.40.20">
    <property type="match status" value="1"/>
</dbReference>
<feature type="domain" description="Molybdopterin oxidoreductase" evidence="10">
    <location>
        <begin position="120"/>
        <end position="524"/>
    </location>
</feature>
<evidence type="ECO:0000256" key="8">
    <source>
        <dbReference type="ARBA" id="ARBA00023004"/>
    </source>
</evidence>
<dbReference type="PANTHER" id="PTHR43105:SF4">
    <property type="entry name" value="PROTEIN YDEP"/>
    <property type="match status" value="1"/>
</dbReference>
<keyword evidence="9" id="KW-0411">Iron-sulfur</keyword>
<dbReference type="EMBL" id="JBHTEE010000001">
    <property type="protein sequence ID" value="MFC7599956.1"/>
    <property type="molecule type" value="Genomic_DNA"/>
</dbReference>
<evidence type="ECO:0000256" key="4">
    <source>
        <dbReference type="ARBA" id="ARBA00022485"/>
    </source>
</evidence>
<dbReference type="InterPro" id="IPR050123">
    <property type="entry name" value="Prok_molybdopt-oxidoreductase"/>
</dbReference>
<keyword evidence="13" id="KW-1185">Reference proteome</keyword>
<dbReference type="InterPro" id="IPR041953">
    <property type="entry name" value="YdeP_MopB"/>
</dbReference>
<dbReference type="SUPFAM" id="SSF53706">
    <property type="entry name" value="Formate dehydrogenase/DMSO reductase, domains 1-3"/>
    <property type="match status" value="1"/>
</dbReference>
<dbReference type="SUPFAM" id="SSF50692">
    <property type="entry name" value="ADC-like"/>
    <property type="match status" value="1"/>
</dbReference>
<dbReference type="PIRSF" id="PIRSF000144">
    <property type="entry name" value="CbbBc"/>
    <property type="match status" value="1"/>
</dbReference>
<evidence type="ECO:0000256" key="7">
    <source>
        <dbReference type="ARBA" id="ARBA00023002"/>
    </source>
</evidence>
<sequence length="762" mass="83848">MARKAPRDDVNEDGIEIGSPKEWAAGIPGVTRSLLTANAQMGVGRTLLTLAGVNQKEGFDCPGCAWPEGEHRSPFEFCENGAKAVAEEATVRRVTRDFFARHTVDDLAGHTEYWLGQQGRLTEPMHKPAGSDHYVPVSWDDAFSLIARELRALDSPDEALFYTSGRTSNEAAFAYQLLVRRFGTNNLPDCSNMCHESSGSALTETLGIGKGTVSLEDLHRADLIFVVGQNPGTNHPRMLSALERAKREGARIVAVNPLPEAGLLRFKNPQRASGLVGKGTTLSDRFLQIRLNGDLALFKAMSLLLLEAEEAAPGTVIDRDFVEAHTHGFDEWAEDLRSLDWAEVEEATGLDRPAVEEAVREVLGAKSVIVCWAMGLTQHRNSVATIREVVNFLLLRGNVGRAGAGVCPVRGHSNVQGDRTMGIYEKPPARFLDALRDEFGFEPPREHGFDTVEAIRALRSERAKVFIAMGGNFVSATPDTAATEEAMRRARLTVQVSTKLNRSHAVCGREALILPTLGRTERDGDRFVTVEDSMGMVHASRGRLRPASDDLLSEVEIVCRLAVELFGDDPHVPWQEFAADYDAIRDRVSRVVPGFDDFNTKIRAPGGFALPNAPRDERRFPTATGKANFTVNELEVLRVPPGRLLLQTVRSHDQYNTTIYGMDDRYRGVRNGRRVVFVHADDLAERELADGDMVDLVSEWPDGERRAEAFRAVAYPTARGCCAAYFPETNVLVPLDSVAETSNTPTSKSVVVRLVRREPADG</sequence>
<feature type="domain" description="Molybdopterin dinucleotide-binding" evidence="11">
    <location>
        <begin position="644"/>
        <end position="750"/>
    </location>
</feature>
<comment type="caution">
    <text evidence="12">The sequence shown here is derived from an EMBL/GenBank/DDBJ whole genome shotgun (WGS) entry which is preliminary data.</text>
</comment>
<reference evidence="13" key="1">
    <citation type="journal article" date="2019" name="Int. J. Syst. Evol. Microbiol.">
        <title>The Global Catalogue of Microorganisms (GCM) 10K type strain sequencing project: providing services to taxonomists for standard genome sequencing and annotation.</title>
        <authorList>
            <consortium name="The Broad Institute Genomics Platform"/>
            <consortium name="The Broad Institute Genome Sequencing Center for Infectious Disease"/>
            <person name="Wu L."/>
            <person name="Ma J."/>
        </authorList>
    </citation>
    <scope>NUCLEOTIDE SEQUENCE [LARGE SCALE GENOMIC DNA]</scope>
    <source>
        <strain evidence="13">JCM 10083</strain>
    </source>
</reference>
<accession>A0ABW2SWW3</accession>
<evidence type="ECO:0000259" key="10">
    <source>
        <dbReference type="Pfam" id="PF00384"/>
    </source>
</evidence>
<keyword evidence="8" id="KW-0408">Iron</keyword>
<dbReference type="Gene3D" id="3.40.50.740">
    <property type="match status" value="1"/>
</dbReference>
<organism evidence="12 13">
    <name type="scientific">Streptosporangium amethystogenes subsp. fukuiense</name>
    <dbReference type="NCBI Taxonomy" id="698418"/>
    <lineage>
        <taxon>Bacteria</taxon>
        <taxon>Bacillati</taxon>
        <taxon>Actinomycetota</taxon>
        <taxon>Actinomycetes</taxon>
        <taxon>Streptosporangiales</taxon>
        <taxon>Streptosporangiaceae</taxon>
        <taxon>Streptosporangium</taxon>
    </lineage>
</organism>
<dbReference type="Proteomes" id="UP001596514">
    <property type="component" value="Unassembled WGS sequence"/>
</dbReference>
<dbReference type="PANTHER" id="PTHR43105">
    <property type="entry name" value="RESPIRATORY NITRATE REDUCTASE"/>
    <property type="match status" value="1"/>
</dbReference>
<evidence type="ECO:0000256" key="1">
    <source>
        <dbReference type="ARBA" id="ARBA00001942"/>
    </source>
</evidence>
<dbReference type="InterPro" id="IPR009010">
    <property type="entry name" value="Asp_de-COase-like_dom_sf"/>
</dbReference>
<name>A0ABW2SWW3_9ACTN</name>
<evidence type="ECO:0000256" key="9">
    <source>
        <dbReference type="ARBA" id="ARBA00023014"/>
    </source>
</evidence>
<dbReference type="InterPro" id="IPR010046">
    <property type="entry name" value="Mopterin_OxRdtse_a_bac"/>
</dbReference>
<keyword evidence="4" id="KW-0004">4Fe-4S</keyword>
<keyword evidence="5" id="KW-0500">Molybdenum</keyword>
<evidence type="ECO:0000259" key="11">
    <source>
        <dbReference type="Pfam" id="PF01568"/>
    </source>
</evidence>
<keyword evidence="7" id="KW-0560">Oxidoreductase</keyword>
<comment type="similarity">
    <text evidence="3">Belongs to the prokaryotic molybdopterin-containing oxidoreductase family.</text>
</comment>
<evidence type="ECO:0000256" key="6">
    <source>
        <dbReference type="ARBA" id="ARBA00022723"/>
    </source>
</evidence>
<dbReference type="InterPro" id="IPR006656">
    <property type="entry name" value="Mopterin_OxRdtase"/>
</dbReference>
<dbReference type="InterPro" id="IPR037951">
    <property type="entry name" value="MopB_CT_YdeP"/>
</dbReference>
<dbReference type="Pfam" id="PF00384">
    <property type="entry name" value="Molybdopterin"/>
    <property type="match status" value="1"/>
</dbReference>
<comment type="cofactor">
    <cofactor evidence="1">
        <name>Mo-bis(molybdopterin guanine dinucleotide)</name>
        <dbReference type="ChEBI" id="CHEBI:60539"/>
    </cofactor>
</comment>
<evidence type="ECO:0000256" key="2">
    <source>
        <dbReference type="ARBA" id="ARBA00001966"/>
    </source>
</evidence>